<name>A0A418T1P1_9RHOB</name>
<dbReference type="OrthoDB" id="7605594at2"/>
<evidence type="ECO:0000313" key="2">
    <source>
        <dbReference type="Proteomes" id="UP000284202"/>
    </source>
</evidence>
<keyword evidence="2" id="KW-1185">Reference proteome</keyword>
<proteinExistence type="predicted"/>
<dbReference type="EMBL" id="QZCG01000003">
    <property type="protein sequence ID" value="RJE87118.1"/>
    <property type="molecule type" value="Genomic_DNA"/>
</dbReference>
<dbReference type="AlphaFoldDB" id="A0A418T1P1"/>
<reference evidence="2" key="1">
    <citation type="submission" date="2018-09" db="EMBL/GenBank/DDBJ databases">
        <title>Acidovorax cavernicola nov. sp. isolated from Gruta de las Maravillas (Aracena, Spain).</title>
        <authorList>
            <person name="Jurado V."/>
            <person name="Gutierrez-Patricio S."/>
            <person name="Gonzalez-Pimentel J.L."/>
            <person name="Miller A.Z."/>
            <person name="Laiz L."/>
            <person name="Saiz-Jimenez C."/>
        </authorList>
    </citation>
    <scope>NUCLEOTIDE SEQUENCE [LARGE SCALE GENOMIC DNA]</scope>
    <source>
        <strain evidence="2">1011MAR3C25</strain>
    </source>
</reference>
<evidence type="ECO:0000313" key="1">
    <source>
        <dbReference type="EMBL" id="RJE87118.1"/>
    </source>
</evidence>
<organism evidence="1 2">
    <name type="scientific">Paracoccus onubensis</name>
    <dbReference type="NCBI Taxonomy" id="1675788"/>
    <lineage>
        <taxon>Bacteria</taxon>
        <taxon>Pseudomonadati</taxon>
        <taxon>Pseudomonadota</taxon>
        <taxon>Alphaproteobacteria</taxon>
        <taxon>Rhodobacterales</taxon>
        <taxon>Paracoccaceae</taxon>
        <taxon>Paracoccus</taxon>
    </lineage>
</organism>
<dbReference type="RefSeq" id="WP_119746589.1">
    <property type="nucleotide sequence ID" value="NZ_QZCG01000003.1"/>
</dbReference>
<dbReference type="Proteomes" id="UP000284202">
    <property type="component" value="Unassembled WGS sequence"/>
</dbReference>
<accession>A0A418T1P1</accession>
<comment type="caution">
    <text evidence="1">The sequence shown here is derived from an EMBL/GenBank/DDBJ whole genome shotgun (WGS) entry which is preliminary data.</text>
</comment>
<sequence length="86" mass="9345">MSRRLGVSDHALIRYLERVGGFEIERLRADMAAKLQPYADSGAGAVVIDGHAYVFAHNDAGSSVVTVLPASGQGRQGRPYFAERKR</sequence>
<gene>
    <name evidence="1" type="ORF">D3P04_05040</name>
</gene>
<protein>
    <submittedName>
        <fullName evidence="1">Uncharacterized protein</fullName>
    </submittedName>
</protein>